<name>D6E7C8_9ACTN</name>
<dbReference type="EMBL" id="FP929047">
    <property type="protein sequence ID" value="CBL03625.1"/>
    <property type="molecule type" value="Genomic_DNA"/>
</dbReference>
<keyword evidence="2" id="KW-1185">Reference proteome</keyword>
<dbReference type="KEGG" id="gpa:GPA_08050"/>
<accession>D6E7C8</accession>
<dbReference type="HOGENOM" id="CLU_1515606_0_0_11"/>
<dbReference type="Proteomes" id="UP000008805">
    <property type="component" value="Chromosome"/>
</dbReference>
<gene>
    <name evidence="1" type="ORF">GPA_08050</name>
</gene>
<sequence>MRCIVIEDVQGAPMSDQTPPRRTAAQRLQALYVRALLRLLPHLITLLRHVSPRIRAEVAYLAPGYTFRLSVRGTDLTCTCRRTDRGSFERIPPARVARDVEPGSGLASADADAVTVDYVIDFRSLAYAFGCFSGGLTLKDALAQRAFSTRGPNDTGVALTYLFTALLKMFFGWRRAYRRPAAAMP</sequence>
<dbReference type="AlphaFoldDB" id="D6E7C8"/>
<dbReference type="PATRIC" id="fig|657308.3.peg.356"/>
<proteinExistence type="predicted"/>
<evidence type="ECO:0000313" key="1">
    <source>
        <dbReference type="EMBL" id="CBL03625.1"/>
    </source>
</evidence>
<organism evidence="1 2">
    <name type="scientific">Gordonibacter pamelaeae 7-10-1-b</name>
    <dbReference type="NCBI Taxonomy" id="657308"/>
    <lineage>
        <taxon>Bacteria</taxon>
        <taxon>Bacillati</taxon>
        <taxon>Actinomycetota</taxon>
        <taxon>Coriobacteriia</taxon>
        <taxon>Eggerthellales</taxon>
        <taxon>Eggerthellaceae</taxon>
        <taxon>Gordonibacter</taxon>
    </lineage>
</organism>
<evidence type="ECO:0008006" key="3">
    <source>
        <dbReference type="Google" id="ProtNLM"/>
    </source>
</evidence>
<reference evidence="1 2" key="2">
    <citation type="submission" date="2010-03" db="EMBL/GenBank/DDBJ databases">
        <authorList>
            <person name="Pajon A."/>
        </authorList>
    </citation>
    <scope>NUCLEOTIDE SEQUENCE [LARGE SCALE GENOMIC DNA]</scope>
    <source>
        <strain evidence="2">7-10-1-b</strain>
    </source>
</reference>
<evidence type="ECO:0000313" key="2">
    <source>
        <dbReference type="Proteomes" id="UP000008805"/>
    </source>
</evidence>
<protein>
    <recommendedName>
        <fullName evidence="3">D-alanyl-D-alanine carboxypeptidase</fullName>
    </recommendedName>
</protein>
<reference evidence="1 2" key="1">
    <citation type="submission" date="2010-03" db="EMBL/GenBank/DDBJ databases">
        <title>The genome sequence of Gordonibacter pamelaeae 7-10-1-bT.</title>
        <authorList>
            <consortium name="metaHIT consortium -- http://www.metahit.eu/"/>
            <person name="Pajon A."/>
            <person name="Turner K."/>
            <person name="Parkhill J."/>
            <person name="Timmis K."/>
            <person name="Oxley A."/>
            <person name="Wurdemann D."/>
        </authorList>
    </citation>
    <scope>NUCLEOTIDE SEQUENCE [LARGE SCALE GENOMIC DNA]</scope>
    <source>
        <strain evidence="2">7-10-1-b</strain>
    </source>
</reference>